<keyword evidence="5 9" id="KW-0547">Nucleotide-binding</keyword>
<dbReference type="InterPro" id="IPR014721">
    <property type="entry name" value="Ribsml_uS5_D2-typ_fold_subgr"/>
</dbReference>
<evidence type="ECO:0000313" key="13">
    <source>
        <dbReference type="Proteomes" id="UP000027946"/>
    </source>
</evidence>
<comment type="function">
    <text evidence="9">Catalyzes the phosphorylation of the position 2 hydroxy group of 4-diphosphocytidyl-2C-methyl-D-erythritol.</text>
</comment>
<dbReference type="InterPro" id="IPR013750">
    <property type="entry name" value="GHMP_kinase_C_dom"/>
</dbReference>
<dbReference type="RefSeq" id="WP_038266214.1">
    <property type="nucleotide sequence ID" value="NZ_FSRH01000005.1"/>
</dbReference>
<dbReference type="SUPFAM" id="SSF55060">
    <property type="entry name" value="GHMP Kinase, C-terminal domain"/>
    <property type="match status" value="1"/>
</dbReference>
<evidence type="ECO:0000256" key="4">
    <source>
        <dbReference type="ARBA" id="ARBA00022679"/>
    </source>
</evidence>
<dbReference type="GO" id="GO:0005524">
    <property type="term" value="F:ATP binding"/>
    <property type="evidence" value="ECO:0007669"/>
    <property type="project" value="UniProtKB-UniRule"/>
</dbReference>
<evidence type="ECO:0000256" key="9">
    <source>
        <dbReference type="HAMAP-Rule" id="MF_00061"/>
    </source>
</evidence>
<keyword evidence="9" id="KW-0414">Isoprene biosynthesis</keyword>
<dbReference type="NCBIfam" id="TIGR00154">
    <property type="entry name" value="ispE"/>
    <property type="match status" value="1"/>
</dbReference>
<keyword evidence="7 9" id="KW-0067">ATP-binding</keyword>
<keyword evidence="4 9" id="KW-0808">Transferase</keyword>
<dbReference type="PIRSF" id="PIRSF010376">
    <property type="entry name" value="IspE"/>
    <property type="match status" value="1"/>
</dbReference>
<dbReference type="Gene3D" id="3.30.230.10">
    <property type="match status" value="1"/>
</dbReference>
<dbReference type="eggNOG" id="COG1947">
    <property type="taxonomic scope" value="Bacteria"/>
</dbReference>
<evidence type="ECO:0000259" key="11">
    <source>
        <dbReference type="Pfam" id="PF08544"/>
    </source>
</evidence>
<dbReference type="Proteomes" id="UP000027946">
    <property type="component" value="Unassembled WGS sequence"/>
</dbReference>
<dbReference type="Gene3D" id="3.30.70.890">
    <property type="entry name" value="GHMP kinase, C-terminal domain"/>
    <property type="match status" value="1"/>
</dbReference>
<keyword evidence="13" id="KW-1185">Reference proteome</keyword>
<evidence type="ECO:0000256" key="7">
    <source>
        <dbReference type="ARBA" id="ARBA00022840"/>
    </source>
</evidence>
<evidence type="ECO:0000256" key="1">
    <source>
        <dbReference type="ARBA" id="ARBA00009684"/>
    </source>
</evidence>
<dbReference type="InterPro" id="IPR006204">
    <property type="entry name" value="GHMP_kinase_N_dom"/>
</dbReference>
<proteinExistence type="inferred from homology"/>
<evidence type="ECO:0000313" key="12">
    <source>
        <dbReference type="EMBL" id="KDR94912.1"/>
    </source>
</evidence>
<protein>
    <recommendedName>
        <fullName evidence="3 9">4-diphosphocytidyl-2-C-methyl-D-erythritol kinase</fullName>
        <shortName evidence="9">CMK</shortName>
        <ecNumber evidence="2 9">2.7.1.148</ecNumber>
    </recommendedName>
    <alternativeName>
        <fullName evidence="8 9">4-(cytidine-5'-diphospho)-2-C-methyl-D-erythritol kinase</fullName>
    </alternativeName>
</protein>
<dbReference type="EMBL" id="JJMM01000013">
    <property type="protein sequence ID" value="KDR94912.1"/>
    <property type="molecule type" value="Genomic_DNA"/>
</dbReference>
<dbReference type="HAMAP" id="MF_00061">
    <property type="entry name" value="IspE"/>
    <property type="match status" value="1"/>
</dbReference>
<feature type="binding site" evidence="9">
    <location>
        <begin position="94"/>
        <end position="104"/>
    </location>
    <ligand>
        <name>ATP</name>
        <dbReference type="ChEBI" id="CHEBI:30616"/>
    </ligand>
</feature>
<dbReference type="Pfam" id="PF08544">
    <property type="entry name" value="GHMP_kinases_C"/>
    <property type="match status" value="1"/>
</dbReference>
<sequence length="292" mass="32071">MGIKLKSKAKINLSIDVLGKMEDGYHNVEMVMQTIGLHDILTIEENLSGEITIKSDTSNIPCDERNIAYKAARLMKEFIGTDRGAHIYIQKRIPVGAGMAGGSSNAAAVLTGLNRIWKAGLSENDLMDMGVKLGADVPFCIKGGTMLAQGIGEKLTPIKKSCDFWVVVCKPNFSISTVEVYKNLDISEISERPDTNKVIEYIENGDIKSLAGSMVNVLEQVSEKRYSVISHIKEKMMHQKALGSIMTGSGPTVFGIFKNFDDAHKAEAKLKSLWDQTYLTKTEDEGVEVYEG</sequence>
<feature type="domain" description="GHMP kinase C-terminal" evidence="11">
    <location>
        <begin position="199"/>
        <end position="275"/>
    </location>
</feature>
<comment type="caution">
    <text evidence="12">The sequence shown here is derived from an EMBL/GenBank/DDBJ whole genome shotgun (WGS) entry which is preliminary data.</text>
</comment>
<evidence type="ECO:0000256" key="6">
    <source>
        <dbReference type="ARBA" id="ARBA00022777"/>
    </source>
</evidence>
<evidence type="ECO:0000256" key="2">
    <source>
        <dbReference type="ARBA" id="ARBA00012052"/>
    </source>
</evidence>
<dbReference type="InterPro" id="IPR020568">
    <property type="entry name" value="Ribosomal_Su5_D2-typ_SF"/>
</dbReference>
<dbReference type="SUPFAM" id="SSF54211">
    <property type="entry name" value="Ribosomal protein S5 domain 2-like"/>
    <property type="match status" value="1"/>
</dbReference>
<dbReference type="InterPro" id="IPR004424">
    <property type="entry name" value="IspE"/>
</dbReference>
<comment type="pathway">
    <text evidence="9">Isoprenoid biosynthesis; isopentenyl diphosphate biosynthesis via DXP pathway; isopentenyl diphosphate from 1-deoxy-D-xylulose 5-phosphate: step 3/6.</text>
</comment>
<dbReference type="UniPathway" id="UPA00056">
    <property type="reaction ID" value="UER00094"/>
</dbReference>
<accession>A0A069RL13</accession>
<feature type="active site" evidence="9">
    <location>
        <position position="10"/>
    </location>
</feature>
<dbReference type="PRINTS" id="PR00958">
    <property type="entry name" value="HOMSERKINASE"/>
</dbReference>
<dbReference type="PANTHER" id="PTHR43527">
    <property type="entry name" value="4-DIPHOSPHOCYTIDYL-2-C-METHYL-D-ERYTHRITOL KINASE, CHLOROPLASTIC"/>
    <property type="match status" value="1"/>
</dbReference>
<dbReference type="STRING" id="1121324.CLIT_13c02340"/>
<comment type="catalytic activity">
    <reaction evidence="9">
        <text>4-CDP-2-C-methyl-D-erythritol + ATP = 4-CDP-2-C-methyl-D-erythritol 2-phosphate + ADP + H(+)</text>
        <dbReference type="Rhea" id="RHEA:18437"/>
        <dbReference type="ChEBI" id="CHEBI:15378"/>
        <dbReference type="ChEBI" id="CHEBI:30616"/>
        <dbReference type="ChEBI" id="CHEBI:57823"/>
        <dbReference type="ChEBI" id="CHEBI:57919"/>
        <dbReference type="ChEBI" id="CHEBI:456216"/>
        <dbReference type="EC" id="2.7.1.148"/>
    </reaction>
</comment>
<dbReference type="AlphaFoldDB" id="A0A069RL13"/>
<comment type="similarity">
    <text evidence="1 9">Belongs to the GHMP kinase family. IspE subfamily.</text>
</comment>
<dbReference type="EC" id="2.7.1.148" evidence="2 9"/>
<dbReference type="Pfam" id="PF00288">
    <property type="entry name" value="GHMP_kinases_N"/>
    <property type="match status" value="1"/>
</dbReference>
<gene>
    <name evidence="9 12" type="primary">ispE</name>
    <name evidence="12" type="ORF">CLIT_13c02340</name>
</gene>
<organism evidence="12 13">
    <name type="scientific">Peptoclostridium litorale DSM 5388</name>
    <dbReference type="NCBI Taxonomy" id="1121324"/>
    <lineage>
        <taxon>Bacteria</taxon>
        <taxon>Bacillati</taxon>
        <taxon>Bacillota</taxon>
        <taxon>Clostridia</taxon>
        <taxon>Peptostreptococcales</taxon>
        <taxon>Peptoclostridiaceae</taxon>
        <taxon>Peptoclostridium</taxon>
    </lineage>
</organism>
<reference evidence="12 13" key="1">
    <citation type="submission" date="2014-03" db="EMBL/GenBank/DDBJ databases">
        <title>Genome sequence of Clostridium litorale W6, DSM 5388.</title>
        <authorList>
            <person name="Poehlein A."/>
            <person name="Jagirdar A."/>
            <person name="Khonsari B."/>
            <person name="Chibani C.M."/>
            <person name="Gutierrez Gutierrez D.A."/>
            <person name="Davydova E."/>
            <person name="Alghaithi H.S."/>
            <person name="Nair K.P."/>
            <person name="Dhamotharan K."/>
            <person name="Chandran L."/>
            <person name="G W."/>
            <person name="Daniel R."/>
        </authorList>
    </citation>
    <scope>NUCLEOTIDE SEQUENCE [LARGE SCALE GENOMIC DNA]</scope>
    <source>
        <strain evidence="12 13">W6</strain>
    </source>
</reference>
<dbReference type="GO" id="GO:0050515">
    <property type="term" value="F:4-(cytidine 5'-diphospho)-2-C-methyl-D-erythritol kinase activity"/>
    <property type="evidence" value="ECO:0007669"/>
    <property type="project" value="UniProtKB-UniRule"/>
</dbReference>
<dbReference type="GO" id="GO:0019288">
    <property type="term" value="P:isopentenyl diphosphate biosynthetic process, methylerythritol 4-phosphate pathway"/>
    <property type="evidence" value="ECO:0007669"/>
    <property type="project" value="UniProtKB-UniRule"/>
</dbReference>
<evidence type="ECO:0000256" key="8">
    <source>
        <dbReference type="ARBA" id="ARBA00032554"/>
    </source>
</evidence>
<evidence type="ECO:0000256" key="5">
    <source>
        <dbReference type="ARBA" id="ARBA00022741"/>
    </source>
</evidence>
<dbReference type="PANTHER" id="PTHR43527:SF2">
    <property type="entry name" value="4-DIPHOSPHOCYTIDYL-2-C-METHYL-D-ERYTHRITOL KINASE, CHLOROPLASTIC"/>
    <property type="match status" value="1"/>
</dbReference>
<feature type="domain" description="GHMP kinase N-terminal" evidence="10">
    <location>
        <begin position="66"/>
        <end position="144"/>
    </location>
</feature>
<dbReference type="OrthoDB" id="9809438at2"/>
<dbReference type="InterPro" id="IPR036554">
    <property type="entry name" value="GHMP_kinase_C_sf"/>
</dbReference>
<keyword evidence="6 9" id="KW-0418">Kinase</keyword>
<evidence type="ECO:0000259" key="10">
    <source>
        <dbReference type="Pfam" id="PF00288"/>
    </source>
</evidence>
<evidence type="ECO:0000256" key="3">
    <source>
        <dbReference type="ARBA" id="ARBA00017473"/>
    </source>
</evidence>
<name>A0A069RL13_PEPLI</name>
<feature type="active site" evidence="9">
    <location>
        <position position="136"/>
    </location>
</feature>
<dbReference type="GO" id="GO:0016114">
    <property type="term" value="P:terpenoid biosynthetic process"/>
    <property type="evidence" value="ECO:0007669"/>
    <property type="project" value="UniProtKB-UniRule"/>
</dbReference>